<dbReference type="RefSeq" id="WP_267766562.1">
    <property type="nucleotide sequence ID" value="NZ_JAPNKE010000002.1"/>
</dbReference>
<gene>
    <name evidence="2" type="ORF">OV079_05055</name>
</gene>
<accession>A0A9X3IWM8</accession>
<evidence type="ECO:0000256" key="1">
    <source>
        <dbReference type="SAM" id="MobiDB-lite"/>
    </source>
</evidence>
<evidence type="ECO:0000313" key="2">
    <source>
        <dbReference type="EMBL" id="MCY1004948.1"/>
    </source>
</evidence>
<organism evidence="2 3">
    <name type="scientific">Nannocystis pusilla</name>
    <dbReference type="NCBI Taxonomy" id="889268"/>
    <lineage>
        <taxon>Bacteria</taxon>
        <taxon>Pseudomonadati</taxon>
        <taxon>Myxococcota</taxon>
        <taxon>Polyangia</taxon>
        <taxon>Nannocystales</taxon>
        <taxon>Nannocystaceae</taxon>
        <taxon>Nannocystis</taxon>
    </lineage>
</organism>
<dbReference type="EMBL" id="JAPNKE010000002">
    <property type="protein sequence ID" value="MCY1004948.1"/>
    <property type="molecule type" value="Genomic_DNA"/>
</dbReference>
<proteinExistence type="predicted"/>
<keyword evidence="3" id="KW-1185">Reference proteome</keyword>
<name>A0A9X3IWM8_9BACT</name>
<dbReference type="AlphaFoldDB" id="A0A9X3IWM8"/>
<sequence length="113" mass="11312">MRSCNHDTGGGGSSAVSGVDGILHLTGHERITDERGNGGNGGDRGPDNDDSSAGENDGTREPSARLGRPARVVFVHTTDRCTTGPGGAAGTHPDTHPAPEGATGLAGANLHIH</sequence>
<dbReference type="Proteomes" id="UP001150924">
    <property type="component" value="Unassembled WGS sequence"/>
</dbReference>
<reference evidence="2" key="1">
    <citation type="submission" date="2022-11" db="EMBL/GenBank/DDBJ databases">
        <title>Minimal conservation of predation-associated metabolite biosynthetic gene clusters underscores biosynthetic potential of Myxococcota including descriptions for ten novel species: Archangium lansinium sp. nov., Myxococcus landrumus sp. nov., Nannocystis bai.</title>
        <authorList>
            <person name="Ahearne A."/>
            <person name="Stevens C."/>
            <person name="Phillips K."/>
        </authorList>
    </citation>
    <scope>NUCLEOTIDE SEQUENCE</scope>
    <source>
        <strain evidence="2">Na p29</strain>
    </source>
</reference>
<feature type="region of interest" description="Disordered" evidence="1">
    <location>
        <begin position="1"/>
        <end position="113"/>
    </location>
</feature>
<evidence type="ECO:0000313" key="3">
    <source>
        <dbReference type="Proteomes" id="UP001150924"/>
    </source>
</evidence>
<comment type="caution">
    <text evidence="2">The sequence shown here is derived from an EMBL/GenBank/DDBJ whole genome shotgun (WGS) entry which is preliminary data.</text>
</comment>
<feature type="compositionally biased region" description="Basic and acidic residues" evidence="1">
    <location>
        <begin position="26"/>
        <end position="36"/>
    </location>
</feature>
<protein>
    <submittedName>
        <fullName evidence="2">Uncharacterized protein</fullName>
    </submittedName>
</protein>